<reference evidence="1 2" key="1">
    <citation type="submission" date="2023-03" db="EMBL/GenBank/DDBJ databases">
        <title>Isolation and description of six Streptomyces strains from soil environments, able to metabolize different microbial glucans.</title>
        <authorList>
            <person name="Widen T."/>
            <person name="Larsbrink J."/>
        </authorList>
    </citation>
    <scope>NUCLEOTIDE SEQUENCE [LARGE SCALE GENOMIC DNA]</scope>
    <source>
        <strain evidence="1 2">Mut2</strain>
    </source>
</reference>
<sequence>MGLYIDENGEHLNEWEEGRLDGREEVLEQLVFSLGDYIRAGTLSLAAAVTMYATAAEWTEDDAADFLCEYWSELMSARWDSLGDMTT</sequence>
<gene>
    <name evidence="1" type="ORF">P8A22_36250</name>
</gene>
<organism evidence="1 2">
    <name type="scientific">Streptomyces laculatispora</name>
    <dbReference type="NCBI Taxonomy" id="887464"/>
    <lineage>
        <taxon>Bacteria</taxon>
        <taxon>Bacillati</taxon>
        <taxon>Actinomycetota</taxon>
        <taxon>Actinomycetes</taxon>
        <taxon>Kitasatosporales</taxon>
        <taxon>Streptomycetaceae</taxon>
        <taxon>Streptomyces</taxon>
    </lineage>
</organism>
<accession>A0ABY9ID79</accession>
<evidence type="ECO:0000313" key="2">
    <source>
        <dbReference type="Proteomes" id="UP001229952"/>
    </source>
</evidence>
<dbReference type="Proteomes" id="UP001229952">
    <property type="component" value="Chromosome"/>
</dbReference>
<protein>
    <submittedName>
        <fullName evidence="1">Uncharacterized protein</fullName>
    </submittedName>
</protein>
<evidence type="ECO:0000313" key="1">
    <source>
        <dbReference type="EMBL" id="WLQ44870.1"/>
    </source>
</evidence>
<keyword evidence="2" id="KW-1185">Reference proteome</keyword>
<name>A0ABY9ID79_9ACTN</name>
<dbReference type="EMBL" id="CP120992">
    <property type="protein sequence ID" value="WLQ44870.1"/>
    <property type="molecule type" value="Genomic_DNA"/>
</dbReference>
<dbReference type="RefSeq" id="WP_306092104.1">
    <property type="nucleotide sequence ID" value="NZ_CP120992.1"/>
</dbReference>
<proteinExistence type="predicted"/>